<gene>
    <name evidence="2" type="ORF">POL25_33865</name>
</gene>
<reference evidence="2 3" key="1">
    <citation type="submission" date="2022-11" db="EMBL/GenBank/DDBJ databases">
        <title>Minimal conservation of predation-associated metabolite biosynthetic gene clusters underscores biosynthetic potential of Myxococcota including descriptions for ten novel species: Archangium lansinium sp. nov., Myxococcus landrumus sp. nov., Nannocystis bai.</title>
        <authorList>
            <person name="Ahearne A."/>
            <person name="Stevens C."/>
            <person name="Dowd S."/>
        </authorList>
    </citation>
    <scope>NUCLEOTIDE SEQUENCE [LARGE SCALE GENOMIC DNA]</scope>
    <source>
        <strain evidence="2 3">BB15-2</strain>
    </source>
</reference>
<dbReference type="Gene3D" id="3.10.129.10">
    <property type="entry name" value="Hotdog Thioesterase"/>
    <property type="match status" value="1"/>
</dbReference>
<dbReference type="InterPro" id="IPR050563">
    <property type="entry name" value="4-hydroxybenzoyl-CoA_TE"/>
</dbReference>
<dbReference type="RefSeq" id="WP_272090441.1">
    <property type="nucleotide sequence ID" value="NZ_JAQNDL010000003.1"/>
</dbReference>
<comment type="caution">
    <text evidence="2">The sequence shown here is derived from an EMBL/GenBank/DDBJ whole genome shotgun (WGS) entry which is preliminary data.</text>
</comment>
<dbReference type="Pfam" id="PF03061">
    <property type="entry name" value="4HBT"/>
    <property type="match status" value="1"/>
</dbReference>
<dbReference type="PANTHER" id="PTHR31793:SF24">
    <property type="entry name" value="LONG-CHAIN ACYL-COA THIOESTERASE FADM"/>
    <property type="match status" value="1"/>
</dbReference>
<dbReference type="CDD" id="cd00586">
    <property type="entry name" value="4HBT"/>
    <property type="match status" value="1"/>
</dbReference>
<evidence type="ECO:0000313" key="3">
    <source>
        <dbReference type="Proteomes" id="UP001221686"/>
    </source>
</evidence>
<feature type="domain" description="Thioesterase" evidence="1">
    <location>
        <begin position="19"/>
        <end position="99"/>
    </location>
</feature>
<dbReference type="Proteomes" id="UP001221686">
    <property type="component" value="Unassembled WGS sequence"/>
</dbReference>
<dbReference type="PANTHER" id="PTHR31793">
    <property type="entry name" value="4-HYDROXYBENZOYL-COA THIOESTERASE FAMILY MEMBER"/>
    <property type="match status" value="1"/>
</dbReference>
<proteinExistence type="predicted"/>
<organism evidence="2 3">
    <name type="scientific">Nannocystis bainbridge</name>
    <dbReference type="NCBI Taxonomy" id="2995303"/>
    <lineage>
        <taxon>Bacteria</taxon>
        <taxon>Pseudomonadati</taxon>
        <taxon>Myxococcota</taxon>
        <taxon>Polyangia</taxon>
        <taxon>Nannocystales</taxon>
        <taxon>Nannocystaceae</taxon>
        <taxon>Nannocystis</taxon>
    </lineage>
</organism>
<keyword evidence="3" id="KW-1185">Reference proteome</keyword>
<evidence type="ECO:0000313" key="2">
    <source>
        <dbReference type="EMBL" id="MDC0721942.1"/>
    </source>
</evidence>
<dbReference type="SUPFAM" id="SSF54637">
    <property type="entry name" value="Thioesterase/thiol ester dehydrase-isomerase"/>
    <property type="match status" value="1"/>
</dbReference>
<accession>A0ABT5E7W1</accession>
<name>A0ABT5E7W1_9BACT</name>
<dbReference type="InterPro" id="IPR029069">
    <property type="entry name" value="HotDog_dom_sf"/>
</dbReference>
<dbReference type="InterPro" id="IPR006683">
    <property type="entry name" value="Thioestr_dom"/>
</dbReference>
<protein>
    <submittedName>
        <fullName evidence="2">Thioesterase family protein</fullName>
    </submittedName>
</protein>
<evidence type="ECO:0000259" key="1">
    <source>
        <dbReference type="Pfam" id="PF03061"/>
    </source>
</evidence>
<dbReference type="EMBL" id="JAQNDL010000003">
    <property type="protein sequence ID" value="MDC0721942.1"/>
    <property type="molecule type" value="Genomic_DNA"/>
</dbReference>
<sequence>MRFHETIHGVYFDDLDAFHILHNARYLLLFEHAIGSFWRQLGWGGVLDFNSNPDQYHLVRANSLDYQRPVIGTGQVRVRVWVERLGRTSLTFGLRVMPLDEDIEHATGRRTVVRVDPESKRPVPWTDSFRAEIAPYCAHIDAEAGA</sequence>